<dbReference type="Proteomes" id="UP000027195">
    <property type="component" value="Unassembled WGS sequence"/>
</dbReference>
<evidence type="ECO:0000313" key="3">
    <source>
        <dbReference type="Proteomes" id="UP000027195"/>
    </source>
</evidence>
<reference evidence="3" key="1">
    <citation type="journal article" date="2014" name="Proc. Natl. Acad. Sci. U.S.A.">
        <title>Extensive sampling of basidiomycete genomes demonstrates inadequacy of the white-rot/brown-rot paradigm for wood decay fungi.</title>
        <authorList>
            <person name="Riley R."/>
            <person name="Salamov A.A."/>
            <person name="Brown D.W."/>
            <person name="Nagy L.G."/>
            <person name="Floudas D."/>
            <person name="Held B.W."/>
            <person name="Levasseur A."/>
            <person name="Lombard V."/>
            <person name="Morin E."/>
            <person name="Otillar R."/>
            <person name="Lindquist E.A."/>
            <person name="Sun H."/>
            <person name="LaButti K.M."/>
            <person name="Schmutz J."/>
            <person name="Jabbour D."/>
            <person name="Luo H."/>
            <person name="Baker S.E."/>
            <person name="Pisabarro A.G."/>
            <person name="Walton J.D."/>
            <person name="Blanchette R.A."/>
            <person name="Henrissat B."/>
            <person name="Martin F."/>
            <person name="Cullen D."/>
            <person name="Hibbett D.S."/>
            <person name="Grigoriev I.V."/>
        </authorList>
    </citation>
    <scope>NUCLEOTIDE SEQUENCE [LARGE SCALE GENOMIC DNA]</scope>
    <source>
        <strain evidence="3">FD-172 SS1</strain>
    </source>
</reference>
<dbReference type="AlphaFoldDB" id="A0A067MTK8"/>
<proteinExistence type="predicted"/>
<sequence>MPIYHCDFSAWITSEGSELAVYQTTVEGNNGRTISCWIPSSEGKKFKVHWKDHKGGIATLGEIFFDGSSKGEAGTIIHGRKQGETVIQAGLSTSERSIKPFIFARLHVTDDDFAAPIVPSEIGSIKLTIKRVIVQQTSMPPRFKQPKQRLKTVHEKSKKAGLHIVSYGEKMRLKTNARMYTNTPYDPSDTEPWVTFIFKYRPLDWLQAEGIAPPTARDGPSRKGVRATQYDDEAAINTEADEICALEAGYLRITW</sequence>
<gene>
    <name evidence="2" type="ORF">BOTBODRAFT_174402</name>
</gene>
<feature type="domain" description="DUF7918" evidence="1">
    <location>
        <begin position="12"/>
        <end position="214"/>
    </location>
</feature>
<dbReference type="PANTHER" id="PTHR36223">
    <property type="entry name" value="BETA-LACTAMASE-TYPE TRANSPEPTIDASE FOLD DOMAIN CONTAINING PROTEIN"/>
    <property type="match status" value="1"/>
</dbReference>
<dbReference type="Pfam" id="PF25534">
    <property type="entry name" value="DUF7918"/>
    <property type="match status" value="1"/>
</dbReference>
<keyword evidence="3" id="KW-1185">Reference proteome</keyword>
<dbReference type="OrthoDB" id="3364132at2759"/>
<dbReference type="PANTHER" id="PTHR36223:SF1">
    <property type="entry name" value="TRANSCRIPTION ELONGATION FACTOR EAF N-TERMINAL DOMAIN-CONTAINING PROTEIN"/>
    <property type="match status" value="1"/>
</dbReference>
<name>A0A067MTK8_BOTB1</name>
<accession>A0A067MTK8</accession>
<evidence type="ECO:0000313" key="2">
    <source>
        <dbReference type="EMBL" id="KDQ14886.1"/>
    </source>
</evidence>
<dbReference type="InterPro" id="IPR057678">
    <property type="entry name" value="DUF7918"/>
</dbReference>
<dbReference type="STRING" id="930990.A0A067MTK8"/>
<dbReference type="EMBL" id="KL198035">
    <property type="protein sequence ID" value="KDQ14886.1"/>
    <property type="molecule type" value="Genomic_DNA"/>
</dbReference>
<evidence type="ECO:0000259" key="1">
    <source>
        <dbReference type="Pfam" id="PF25534"/>
    </source>
</evidence>
<dbReference type="HOGENOM" id="CLU_060356_3_1_1"/>
<organism evidence="2 3">
    <name type="scientific">Botryobasidium botryosum (strain FD-172 SS1)</name>
    <dbReference type="NCBI Taxonomy" id="930990"/>
    <lineage>
        <taxon>Eukaryota</taxon>
        <taxon>Fungi</taxon>
        <taxon>Dikarya</taxon>
        <taxon>Basidiomycota</taxon>
        <taxon>Agaricomycotina</taxon>
        <taxon>Agaricomycetes</taxon>
        <taxon>Cantharellales</taxon>
        <taxon>Botryobasidiaceae</taxon>
        <taxon>Botryobasidium</taxon>
    </lineage>
</organism>
<protein>
    <recommendedName>
        <fullName evidence="1">DUF7918 domain-containing protein</fullName>
    </recommendedName>
</protein>
<dbReference type="InParanoid" id="A0A067MTK8"/>